<protein>
    <submittedName>
        <fullName evidence="1">Uncharacterized protein</fullName>
    </submittedName>
</protein>
<proteinExistence type="predicted"/>
<comment type="caution">
    <text evidence="1">The sequence shown here is derived from an EMBL/GenBank/DDBJ whole genome shotgun (WGS) entry which is preliminary data.</text>
</comment>
<evidence type="ECO:0000313" key="1">
    <source>
        <dbReference type="EMBL" id="EIK80670.1"/>
    </source>
</evidence>
<dbReference type="Proteomes" id="UP000005936">
    <property type="component" value="Unassembled WGS sequence"/>
</dbReference>
<gene>
    <name evidence="1" type="ORF">CGSMWGv55152_02461</name>
</gene>
<reference evidence="1 2" key="1">
    <citation type="journal article" date="2012" name="J. Bacteriol.">
        <title>Comparative Genomic Analyses of 17 Clinical Isolates of Gardnerella vaginalis Provide Evidence of Multiple Genetically Isolated Clades Consistent with Subspeciation into Genovars.</title>
        <authorList>
            <person name="Ahmed A."/>
            <person name="Earl J."/>
            <person name="Retchless A."/>
            <person name="Hillier S."/>
            <person name="Rabe L."/>
            <person name="Cherpes T."/>
            <person name="Powell E."/>
            <person name="Janto B."/>
            <person name="Eutsey R."/>
            <person name="Hiller N.L."/>
            <person name="Boissy R."/>
            <person name="Dahlgreen M."/>
            <person name="Hall B."/>
            <person name="Costerton J."/>
            <person name="Post J.C."/>
            <person name="Hu F."/>
            <person name="Ehrlich G."/>
        </authorList>
    </citation>
    <scope>NUCLEOTIDE SEQUENCE [LARGE SCALE GENOMIC DNA]</scope>
    <source>
        <strain evidence="1 2">55152</strain>
    </source>
</reference>
<evidence type="ECO:0000313" key="2">
    <source>
        <dbReference type="Proteomes" id="UP000005936"/>
    </source>
</evidence>
<organism evidence="1 2">
    <name type="scientific">Gardnerella vaginalis 55152</name>
    <dbReference type="NCBI Taxonomy" id="698955"/>
    <lineage>
        <taxon>Bacteria</taxon>
        <taxon>Bacillati</taxon>
        <taxon>Actinomycetota</taxon>
        <taxon>Actinomycetes</taxon>
        <taxon>Bifidobacteriales</taxon>
        <taxon>Bifidobacteriaceae</taxon>
        <taxon>Gardnerella</taxon>
    </lineage>
</organism>
<accession>I4LUN0</accession>
<dbReference type="AlphaFoldDB" id="I4LUN0"/>
<name>I4LUN0_GARVA</name>
<sequence>MNLSIFDGDSSNEEEKSRISVMKDTQLFKHVRGLGDSWSNNIRAAADTK</sequence>
<dbReference type="EMBL" id="ADEQ01000006">
    <property type="protein sequence ID" value="EIK80670.1"/>
    <property type="molecule type" value="Genomic_DNA"/>
</dbReference>